<dbReference type="AlphaFoldDB" id="E3RQB2"/>
<proteinExistence type="predicted"/>
<keyword evidence="2" id="KW-1185">Reference proteome</keyword>
<accession>E3RQB2</accession>
<dbReference type="Proteomes" id="UP000001067">
    <property type="component" value="Unassembled WGS sequence"/>
</dbReference>
<evidence type="ECO:0000313" key="2">
    <source>
        <dbReference type="Proteomes" id="UP000001067"/>
    </source>
</evidence>
<gene>
    <name evidence="1" type="ORF">PTT_10891</name>
</gene>
<sequence>MPAAVRNGSTEIGSLINQYPQDIALKGVRLDVALGGFGCYCYRGYSKEANST</sequence>
<evidence type="ECO:0000313" key="1">
    <source>
        <dbReference type="EMBL" id="EFQ92087.1"/>
    </source>
</evidence>
<protein>
    <submittedName>
        <fullName evidence="1">Uncharacterized protein</fullName>
    </submittedName>
</protein>
<dbReference type="HOGENOM" id="CLU_3088359_0_0_1"/>
<dbReference type="KEGG" id="pte:PTT_10891"/>
<organism evidence="2">
    <name type="scientific">Pyrenophora teres f. teres (strain 0-1)</name>
    <name type="common">Barley net blotch fungus</name>
    <name type="synonym">Drechslera teres f. teres</name>
    <dbReference type="NCBI Taxonomy" id="861557"/>
    <lineage>
        <taxon>Eukaryota</taxon>
        <taxon>Fungi</taxon>
        <taxon>Dikarya</taxon>
        <taxon>Ascomycota</taxon>
        <taxon>Pezizomycotina</taxon>
        <taxon>Dothideomycetes</taxon>
        <taxon>Pleosporomycetidae</taxon>
        <taxon>Pleosporales</taxon>
        <taxon>Pleosporineae</taxon>
        <taxon>Pleosporaceae</taxon>
        <taxon>Pyrenophora</taxon>
    </lineage>
</organism>
<name>E3RQB2_PYRTT</name>
<reference evidence="1 2" key="1">
    <citation type="journal article" date="2010" name="Genome Biol.">
        <title>A first genome assembly of the barley fungal pathogen Pyrenophora teres f. teres.</title>
        <authorList>
            <person name="Ellwood S.R."/>
            <person name="Liu Z."/>
            <person name="Syme R.A."/>
            <person name="Lai Z."/>
            <person name="Hane J.K."/>
            <person name="Keiper F."/>
            <person name="Moffat C.S."/>
            <person name="Oliver R.P."/>
            <person name="Friesen T.L."/>
        </authorList>
    </citation>
    <scope>NUCLEOTIDE SEQUENCE [LARGE SCALE GENOMIC DNA]</scope>
    <source>
        <strain evidence="1 2">0-1</strain>
    </source>
</reference>
<dbReference type="EMBL" id="GL534456">
    <property type="protein sequence ID" value="EFQ92087.1"/>
    <property type="molecule type" value="Genomic_DNA"/>
</dbReference>